<proteinExistence type="predicted"/>
<organism evidence="1">
    <name type="scientific">Rhizophora mucronata</name>
    <name type="common">Asiatic mangrove</name>
    <dbReference type="NCBI Taxonomy" id="61149"/>
    <lineage>
        <taxon>Eukaryota</taxon>
        <taxon>Viridiplantae</taxon>
        <taxon>Streptophyta</taxon>
        <taxon>Embryophyta</taxon>
        <taxon>Tracheophyta</taxon>
        <taxon>Spermatophyta</taxon>
        <taxon>Magnoliopsida</taxon>
        <taxon>eudicotyledons</taxon>
        <taxon>Gunneridae</taxon>
        <taxon>Pentapetalae</taxon>
        <taxon>rosids</taxon>
        <taxon>fabids</taxon>
        <taxon>Malpighiales</taxon>
        <taxon>Rhizophoraceae</taxon>
        <taxon>Rhizophora</taxon>
    </lineage>
</organism>
<evidence type="ECO:0000313" key="1">
    <source>
        <dbReference type="EMBL" id="MBW97786.1"/>
    </source>
</evidence>
<dbReference type="AlphaFoldDB" id="A0A2P2JWD7"/>
<sequence>MIDSGCRECCLARLIGPMPFVRRSSELVRILI</sequence>
<dbReference type="EMBL" id="GGEC01017303">
    <property type="protein sequence ID" value="MBW97786.1"/>
    <property type="molecule type" value="Transcribed_RNA"/>
</dbReference>
<accession>A0A2P2JWD7</accession>
<protein>
    <submittedName>
        <fullName evidence="1">Uncharacterized protein</fullName>
    </submittedName>
</protein>
<name>A0A2P2JWD7_RHIMU</name>
<reference evidence="1" key="1">
    <citation type="submission" date="2018-02" db="EMBL/GenBank/DDBJ databases">
        <title>Rhizophora mucronata_Transcriptome.</title>
        <authorList>
            <person name="Meera S.P."/>
            <person name="Sreeshan A."/>
            <person name="Augustine A."/>
        </authorList>
    </citation>
    <scope>NUCLEOTIDE SEQUENCE</scope>
    <source>
        <tissue evidence="1">Leaf</tissue>
    </source>
</reference>